<evidence type="ECO:0000313" key="3">
    <source>
        <dbReference type="Proteomes" id="UP000092445"/>
    </source>
</evidence>
<proteinExistence type="predicted"/>
<keyword evidence="3" id="KW-1185">Reference proteome</keyword>
<protein>
    <submittedName>
        <fullName evidence="2">Uncharacterized protein</fullName>
    </submittedName>
</protein>
<organism evidence="2 3">
    <name type="scientific">Glossina pallidipes</name>
    <name type="common">Tsetse fly</name>
    <dbReference type="NCBI Taxonomy" id="7398"/>
    <lineage>
        <taxon>Eukaryota</taxon>
        <taxon>Metazoa</taxon>
        <taxon>Ecdysozoa</taxon>
        <taxon>Arthropoda</taxon>
        <taxon>Hexapoda</taxon>
        <taxon>Insecta</taxon>
        <taxon>Pterygota</taxon>
        <taxon>Neoptera</taxon>
        <taxon>Endopterygota</taxon>
        <taxon>Diptera</taxon>
        <taxon>Brachycera</taxon>
        <taxon>Muscomorpha</taxon>
        <taxon>Hippoboscoidea</taxon>
        <taxon>Glossinidae</taxon>
        <taxon>Glossina</taxon>
    </lineage>
</organism>
<dbReference type="AlphaFoldDB" id="A0A1B0AJ15"/>
<evidence type="ECO:0000256" key="1">
    <source>
        <dbReference type="SAM" id="SignalP"/>
    </source>
</evidence>
<keyword evidence="1" id="KW-0732">Signal</keyword>
<accession>A0A1B0AJ15</accession>
<reference evidence="3" key="1">
    <citation type="submission" date="2014-03" db="EMBL/GenBank/DDBJ databases">
        <authorList>
            <person name="Aksoy S."/>
            <person name="Warren W."/>
            <person name="Wilson R.K."/>
        </authorList>
    </citation>
    <scope>NUCLEOTIDE SEQUENCE [LARGE SCALE GENOMIC DNA]</scope>
    <source>
        <strain evidence="3">IAEA</strain>
    </source>
</reference>
<dbReference type="VEuPathDB" id="VectorBase:GPAI047357"/>
<feature type="chain" id="PRO_5008403888" evidence="1">
    <location>
        <begin position="20"/>
        <end position="62"/>
    </location>
</feature>
<reference evidence="2" key="2">
    <citation type="submission" date="2020-05" db="UniProtKB">
        <authorList>
            <consortium name="EnsemblMetazoa"/>
        </authorList>
    </citation>
    <scope>IDENTIFICATION</scope>
    <source>
        <strain evidence="2">IAEA</strain>
    </source>
</reference>
<dbReference type="EnsemblMetazoa" id="GPAI047357-RA">
    <property type="protein sequence ID" value="GPAI047357-PA"/>
    <property type="gene ID" value="GPAI047357"/>
</dbReference>
<evidence type="ECO:0000313" key="2">
    <source>
        <dbReference type="EnsemblMetazoa" id="GPAI047357-PA"/>
    </source>
</evidence>
<name>A0A1B0AJ15_GLOPL</name>
<dbReference type="Proteomes" id="UP000092445">
    <property type="component" value="Unassembled WGS sequence"/>
</dbReference>
<feature type="signal peptide" evidence="1">
    <location>
        <begin position="1"/>
        <end position="19"/>
    </location>
</feature>
<sequence length="62" mass="6756">MKLIVFSVCLLIGIAAVLGSSGMRSISLVTLSHNWKTDKGLRDNGKGDRIREAYGIYCGRIT</sequence>